<reference evidence="18" key="2">
    <citation type="submission" date="2020-09" db="EMBL/GenBank/DDBJ databases">
        <authorList>
            <person name="Sun Q."/>
            <person name="Kim S."/>
        </authorList>
    </citation>
    <scope>NUCLEOTIDE SEQUENCE</scope>
    <source>
        <strain evidence="18">KCTC 12870</strain>
    </source>
</reference>
<gene>
    <name evidence="18" type="ORF">GCM10007047_24930</name>
</gene>
<evidence type="ECO:0000256" key="6">
    <source>
        <dbReference type="ARBA" id="ARBA00022723"/>
    </source>
</evidence>
<name>A0A8J3DJH1_9BACT</name>
<keyword evidence="19" id="KW-1185">Reference proteome</keyword>
<organism evidence="18 19">
    <name type="scientific">Cerasicoccus arenae</name>
    <dbReference type="NCBI Taxonomy" id="424488"/>
    <lineage>
        <taxon>Bacteria</taxon>
        <taxon>Pseudomonadati</taxon>
        <taxon>Verrucomicrobiota</taxon>
        <taxon>Opitutia</taxon>
        <taxon>Puniceicoccales</taxon>
        <taxon>Cerasicoccaceae</taxon>
        <taxon>Cerasicoccus</taxon>
    </lineage>
</organism>
<evidence type="ECO:0000256" key="15">
    <source>
        <dbReference type="PIRSR" id="PIRSR006404-1"/>
    </source>
</evidence>
<evidence type="ECO:0000256" key="1">
    <source>
        <dbReference type="ARBA" id="ARBA00004651"/>
    </source>
</evidence>
<feature type="active site" evidence="15">
    <location>
        <position position="60"/>
    </location>
</feature>
<dbReference type="GO" id="GO:0006508">
    <property type="term" value="P:proteolysis"/>
    <property type="evidence" value="ECO:0007669"/>
    <property type="project" value="UniProtKB-KW"/>
</dbReference>
<dbReference type="InterPro" id="IPR016483">
    <property type="entry name" value="UCP006404_Pept_M50_CBS"/>
</dbReference>
<proteinExistence type="inferred from homology"/>
<keyword evidence="12" id="KW-0129">CBS domain</keyword>
<feature type="binding site" evidence="16">
    <location>
        <position position="184"/>
    </location>
    <ligand>
        <name>Zn(2+)</name>
        <dbReference type="ChEBI" id="CHEBI:29105"/>
        <note>catalytic</note>
    </ligand>
</feature>
<feature type="binding site" evidence="16">
    <location>
        <position position="59"/>
    </location>
    <ligand>
        <name>Zn(2+)</name>
        <dbReference type="ChEBI" id="CHEBI:29105"/>
        <note>catalytic</note>
    </ligand>
</feature>
<dbReference type="PANTHER" id="PTHR39188:SF3">
    <property type="entry name" value="STAGE IV SPORULATION PROTEIN FB"/>
    <property type="match status" value="1"/>
</dbReference>
<reference evidence="18" key="1">
    <citation type="journal article" date="2014" name="Int. J. Syst. Evol. Microbiol.">
        <title>Complete genome sequence of Corynebacterium casei LMG S-19264T (=DSM 44701T), isolated from a smear-ripened cheese.</title>
        <authorList>
            <consortium name="US DOE Joint Genome Institute (JGI-PGF)"/>
            <person name="Walter F."/>
            <person name="Albersmeier A."/>
            <person name="Kalinowski J."/>
            <person name="Ruckert C."/>
        </authorList>
    </citation>
    <scope>NUCLEOTIDE SEQUENCE</scope>
    <source>
        <strain evidence="18">KCTC 12870</strain>
    </source>
</reference>
<dbReference type="AlphaFoldDB" id="A0A8J3DJH1"/>
<keyword evidence="8 14" id="KW-0378">Hydrolase</keyword>
<comment type="similarity">
    <text evidence="2 14">Belongs to the peptidase M50B family.</text>
</comment>
<keyword evidence="3 14" id="KW-1003">Cell membrane</keyword>
<feature type="binding site" evidence="16">
    <location>
        <position position="63"/>
    </location>
    <ligand>
        <name>Zn(2+)</name>
        <dbReference type="ChEBI" id="CHEBI:29105"/>
        <note>catalytic</note>
    </ligand>
</feature>
<sequence length="331" mass="36539">MSNTSWKIGRLFGIRLEIHFSFLLLLGFYIYLGHQAAGGRGALSLGITIILVFVSVALHELGHCLTAQHYGIKVPRIVLMAIGGMAQMGSIPREPRKELIITINGPLVNFAIAIVLFLLLALKHHDFGYVAQGLANTLKQYVSSAPVRVPYRPWSLTWDTFVWGLLAWNVAMGLFNLLPIFPMDGGRLLRASLATRLPYLRATQIASLLAKILAAIGIGWALLISHHYLLAILFVFIWIGGEEELKFVRIIDQYAGKTIRDVMVRPPNDLTNVQFAKLQLAPDWLVDDYTAALFSNAGATFAVYGGGEVIGVVYSDELWDAALPPSRRTVS</sequence>
<keyword evidence="6 14" id="KW-0479">Metal-binding</keyword>
<keyword evidence="7" id="KW-0677">Repeat</keyword>
<evidence type="ECO:0000313" key="18">
    <source>
        <dbReference type="EMBL" id="GHC06889.1"/>
    </source>
</evidence>
<evidence type="ECO:0000256" key="9">
    <source>
        <dbReference type="ARBA" id="ARBA00022833"/>
    </source>
</evidence>
<evidence type="ECO:0000256" key="11">
    <source>
        <dbReference type="ARBA" id="ARBA00023049"/>
    </source>
</evidence>
<feature type="domain" description="Peptidase M50" evidence="17">
    <location>
        <begin position="48"/>
        <end position="209"/>
    </location>
</feature>
<evidence type="ECO:0000256" key="7">
    <source>
        <dbReference type="ARBA" id="ARBA00022737"/>
    </source>
</evidence>
<comment type="cofactor">
    <cofactor evidence="14 16">
        <name>Zn(2+)</name>
        <dbReference type="ChEBI" id="CHEBI:29105"/>
    </cofactor>
    <text evidence="14 16">Binds 1 zinc ion per subunit.</text>
</comment>
<dbReference type="PIRSF" id="PIRSF006404">
    <property type="entry name" value="UCP006404_Pept_M50_CBS"/>
    <property type="match status" value="1"/>
</dbReference>
<dbReference type="Proteomes" id="UP000642829">
    <property type="component" value="Unassembled WGS sequence"/>
</dbReference>
<evidence type="ECO:0000313" key="19">
    <source>
        <dbReference type="Proteomes" id="UP000642829"/>
    </source>
</evidence>
<protein>
    <recommendedName>
        <fullName evidence="14">Zinc metalloprotease</fullName>
    </recommendedName>
</protein>
<dbReference type="GO" id="GO:0008237">
    <property type="term" value="F:metallopeptidase activity"/>
    <property type="evidence" value="ECO:0007669"/>
    <property type="project" value="UniProtKB-UniRule"/>
</dbReference>
<evidence type="ECO:0000256" key="14">
    <source>
        <dbReference type="PIRNR" id="PIRNR006404"/>
    </source>
</evidence>
<evidence type="ECO:0000256" key="16">
    <source>
        <dbReference type="PIRSR" id="PIRSR006404-2"/>
    </source>
</evidence>
<dbReference type="PANTHER" id="PTHR39188">
    <property type="entry name" value="MEMBRANE-ASSOCIATED ZINC METALLOPROTEASE M50B"/>
    <property type="match status" value="1"/>
</dbReference>
<evidence type="ECO:0000256" key="12">
    <source>
        <dbReference type="ARBA" id="ARBA00023122"/>
    </source>
</evidence>
<keyword evidence="9 14" id="KW-0862">Zinc</keyword>
<dbReference type="GO" id="GO:0005886">
    <property type="term" value="C:plasma membrane"/>
    <property type="evidence" value="ECO:0007669"/>
    <property type="project" value="UniProtKB-SubCell"/>
</dbReference>
<keyword evidence="5 14" id="KW-0812">Transmembrane</keyword>
<dbReference type="InterPro" id="IPR008915">
    <property type="entry name" value="Peptidase_M50"/>
</dbReference>
<keyword evidence="4 14" id="KW-0645">Protease</keyword>
<dbReference type="RefSeq" id="WP_189515678.1">
    <property type="nucleotide sequence ID" value="NZ_BMXG01000016.1"/>
</dbReference>
<evidence type="ECO:0000256" key="4">
    <source>
        <dbReference type="ARBA" id="ARBA00022670"/>
    </source>
</evidence>
<evidence type="ECO:0000256" key="10">
    <source>
        <dbReference type="ARBA" id="ARBA00022989"/>
    </source>
</evidence>
<evidence type="ECO:0000256" key="2">
    <source>
        <dbReference type="ARBA" id="ARBA00007931"/>
    </source>
</evidence>
<comment type="caution">
    <text evidence="18">The sequence shown here is derived from an EMBL/GenBank/DDBJ whole genome shotgun (WGS) entry which is preliminary data.</text>
</comment>
<keyword evidence="11 14" id="KW-0482">Metalloprotease</keyword>
<evidence type="ECO:0000259" key="17">
    <source>
        <dbReference type="Pfam" id="PF02163"/>
    </source>
</evidence>
<evidence type="ECO:0000256" key="13">
    <source>
        <dbReference type="ARBA" id="ARBA00023136"/>
    </source>
</evidence>
<evidence type="ECO:0000256" key="3">
    <source>
        <dbReference type="ARBA" id="ARBA00022475"/>
    </source>
</evidence>
<feature type="transmembrane region" description="Helical" evidence="14">
    <location>
        <begin position="12"/>
        <end position="32"/>
    </location>
</feature>
<dbReference type="GO" id="GO:0046872">
    <property type="term" value="F:metal ion binding"/>
    <property type="evidence" value="ECO:0007669"/>
    <property type="project" value="UniProtKB-UniRule"/>
</dbReference>
<feature type="transmembrane region" description="Helical" evidence="14">
    <location>
        <begin position="224"/>
        <end position="241"/>
    </location>
</feature>
<evidence type="ECO:0000256" key="5">
    <source>
        <dbReference type="ARBA" id="ARBA00022692"/>
    </source>
</evidence>
<feature type="transmembrane region" description="Helical" evidence="14">
    <location>
        <begin position="38"/>
        <end position="58"/>
    </location>
</feature>
<dbReference type="Pfam" id="PF02163">
    <property type="entry name" value="Peptidase_M50"/>
    <property type="match status" value="1"/>
</dbReference>
<keyword evidence="13 14" id="KW-0472">Membrane</keyword>
<accession>A0A8J3DJH1</accession>
<comment type="subcellular location">
    <subcellularLocation>
        <location evidence="1 14">Cell membrane</location>
        <topology evidence="1 14">Multi-pass membrane protein</topology>
    </subcellularLocation>
</comment>
<evidence type="ECO:0000256" key="8">
    <source>
        <dbReference type="ARBA" id="ARBA00022801"/>
    </source>
</evidence>
<keyword evidence="10 14" id="KW-1133">Transmembrane helix</keyword>
<feature type="transmembrane region" description="Helical" evidence="14">
    <location>
        <begin position="99"/>
        <end position="122"/>
    </location>
</feature>
<feature type="transmembrane region" description="Helical" evidence="14">
    <location>
        <begin position="160"/>
        <end position="178"/>
    </location>
</feature>
<dbReference type="EMBL" id="BMXG01000016">
    <property type="protein sequence ID" value="GHC06889.1"/>
    <property type="molecule type" value="Genomic_DNA"/>
</dbReference>